<accession>A0A2A9D4V1</accession>
<dbReference type="InterPro" id="IPR046582">
    <property type="entry name" value="DUF6630"/>
</dbReference>
<reference evidence="2 3" key="1">
    <citation type="submission" date="2017-10" db="EMBL/GenBank/DDBJ databases">
        <title>Sequencing the genomes of 1000 actinobacteria strains.</title>
        <authorList>
            <person name="Klenk H.-P."/>
        </authorList>
    </citation>
    <scope>NUCLEOTIDE SEQUENCE [LARGE SCALE GENOMIC DNA]</scope>
    <source>
        <strain evidence="2 3">DSM 21801</strain>
    </source>
</reference>
<dbReference type="AlphaFoldDB" id="A0A2A9D4V1"/>
<evidence type="ECO:0000259" key="1">
    <source>
        <dbReference type="Pfam" id="PF20335"/>
    </source>
</evidence>
<sequence>MTREQTWERLCGLVAEDPAVLDDVREALAEGEDTAGVWQVFLSGLDDAGELAYLKASDGPMELEAALAQLPRVVRADVDLESVGDVDGDLAAGVDVAEEVLAEVDLATVHLPEDEDAHPLAVVELSALDDAEALIEDLLGD</sequence>
<evidence type="ECO:0000313" key="2">
    <source>
        <dbReference type="EMBL" id="PFG20982.1"/>
    </source>
</evidence>
<name>A0A2A9D4V1_9MICO</name>
<dbReference type="RefSeq" id="WP_098469882.1">
    <property type="nucleotide sequence ID" value="NZ_PDJD01000001.1"/>
</dbReference>
<protein>
    <recommendedName>
        <fullName evidence="1">DUF6630 domain-containing protein</fullName>
    </recommendedName>
</protein>
<keyword evidence="3" id="KW-1185">Reference proteome</keyword>
<comment type="caution">
    <text evidence="2">The sequence shown here is derived from an EMBL/GenBank/DDBJ whole genome shotgun (WGS) entry which is preliminary data.</text>
</comment>
<dbReference type="Proteomes" id="UP000224915">
    <property type="component" value="Unassembled WGS sequence"/>
</dbReference>
<dbReference type="EMBL" id="PDJD01000001">
    <property type="protein sequence ID" value="PFG20982.1"/>
    <property type="molecule type" value="Genomic_DNA"/>
</dbReference>
<proteinExistence type="predicted"/>
<gene>
    <name evidence="2" type="ORF">ATL40_2601</name>
</gene>
<dbReference type="Pfam" id="PF20335">
    <property type="entry name" value="DUF6630"/>
    <property type="match status" value="1"/>
</dbReference>
<feature type="domain" description="DUF6630" evidence="1">
    <location>
        <begin position="7"/>
        <end position="137"/>
    </location>
</feature>
<organism evidence="2 3">
    <name type="scientific">Serinibacter salmoneus</name>
    <dbReference type="NCBI Taxonomy" id="556530"/>
    <lineage>
        <taxon>Bacteria</taxon>
        <taxon>Bacillati</taxon>
        <taxon>Actinomycetota</taxon>
        <taxon>Actinomycetes</taxon>
        <taxon>Micrococcales</taxon>
        <taxon>Beutenbergiaceae</taxon>
        <taxon>Serinibacter</taxon>
    </lineage>
</organism>
<evidence type="ECO:0000313" key="3">
    <source>
        <dbReference type="Proteomes" id="UP000224915"/>
    </source>
</evidence>
<dbReference type="OrthoDB" id="7066412at2"/>